<feature type="domain" description="DUF1989" evidence="1">
    <location>
        <begin position="58"/>
        <end position="232"/>
    </location>
</feature>
<sequence>MSRKLEITHKDFKKPRHFDDYESMICYDAPAAAIVDRRTYDEKRQALLKGEQILLLDVPKREARCFKVLKGELCRISLPEGPQVGDLNLWNLDNFKERFYSGKTRQLHGSHLRMYDRLWSNLPYLNPMATFVYDTLCQYGIDKDGGALHDVIGTRCDDYTYKLITGKDRVGSCHSNLMKAVREYGLKEEDVHDVWNVFMCTGFTRDTQQYFAKPTPARKGDYLEFIAEMDLLCALSACPQGDVSTAVGQVVPDSKCFPLRVEVFRSDI</sequence>
<proteinExistence type="predicted"/>
<keyword evidence="3" id="KW-1185">Reference proteome</keyword>
<dbReference type="PANTHER" id="PTHR31527:SF0">
    <property type="entry name" value="RE64534P"/>
    <property type="match status" value="1"/>
</dbReference>
<accession>A0A7R8Z1K0</accession>
<dbReference type="Proteomes" id="UP000594454">
    <property type="component" value="Chromosome 6"/>
</dbReference>
<dbReference type="InterPro" id="IPR018959">
    <property type="entry name" value="DUF1989"/>
</dbReference>
<evidence type="ECO:0000313" key="2">
    <source>
        <dbReference type="EMBL" id="CAD7092013.1"/>
    </source>
</evidence>
<dbReference type="InParanoid" id="A0A7R8Z1K0"/>
<name>A0A7R8Z1K0_HERIL</name>
<dbReference type="AlphaFoldDB" id="A0A7R8Z1K0"/>
<evidence type="ECO:0000313" key="3">
    <source>
        <dbReference type="Proteomes" id="UP000594454"/>
    </source>
</evidence>
<organism evidence="2 3">
    <name type="scientific">Hermetia illucens</name>
    <name type="common">Black soldier fly</name>
    <dbReference type="NCBI Taxonomy" id="343691"/>
    <lineage>
        <taxon>Eukaryota</taxon>
        <taxon>Metazoa</taxon>
        <taxon>Ecdysozoa</taxon>
        <taxon>Arthropoda</taxon>
        <taxon>Hexapoda</taxon>
        <taxon>Insecta</taxon>
        <taxon>Pterygota</taxon>
        <taxon>Neoptera</taxon>
        <taxon>Endopterygota</taxon>
        <taxon>Diptera</taxon>
        <taxon>Brachycera</taxon>
        <taxon>Stratiomyomorpha</taxon>
        <taxon>Stratiomyidae</taxon>
        <taxon>Hermetiinae</taxon>
        <taxon>Hermetia</taxon>
    </lineage>
</organism>
<evidence type="ECO:0000259" key="1">
    <source>
        <dbReference type="Pfam" id="PF09347"/>
    </source>
</evidence>
<dbReference type="OrthoDB" id="504708at2759"/>
<dbReference type="OMA" id="FMKASPV"/>
<dbReference type="PANTHER" id="PTHR31527">
    <property type="entry name" value="RE64534P"/>
    <property type="match status" value="1"/>
</dbReference>
<dbReference type="Pfam" id="PF09347">
    <property type="entry name" value="DUF1989"/>
    <property type="match status" value="1"/>
</dbReference>
<reference evidence="2 3" key="1">
    <citation type="submission" date="2020-11" db="EMBL/GenBank/DDBJ databases">
        <authorList>
            <person name="Wallbank WR R."/>
            <person name="Pardo Diaz C."/>
            <person name="Kozak K."/>
            <person name="Martin S."/>
            <person name="Jiggins C."/>
            <person name="Moest M."/>
            <person name="Warren A I."/>
            <person name="Generalovic N T."/>
            <person name="Byers J.R.P. K."/>
            <person name="Montejo-Kovacevich G."/>
            <person name="Yen C E."/>
        </authorList>
    </citation>
    <scope>NUCLEOTIDE SEQUENCE [LARGE SCALE GENOMIC DNA]</scope>
</reference>
<dbReference type="EMBL" id="LR899014">
    <property type="protein sequence ID" value="CAD7092013.1"/>
    <property type="molecule type" value="Genomic_DNA"/>
</dbReference>
<protein>
    <recommendedName>
        <fullName evidence="1">DUF1989 domain-containing protein</fullName>
    </recommendedName>
</protein>
<gene>
    <name evidence="2" type="ORF">HERILL_LOCUS14405</name>
</gene>